<protein>
    <submittedName>
        <fullName evidence="1">Uncharacterized protein</fullName>
    </submittedName>
</protein>
<organism evidence="1 2">
    <name type="scientific">Microbulbifer thermotolerans</name>
    <dbReference type="NCBI Taxonomy" id="252514"/>
    <lineage>
        <taxon>Bacteria</taxon>
        <taxon>Pseudomonadati</taxon>
        <taxon>Pseudomonadota</taxon>
        <taxon>Gammaproteobacteria</taxon>
        <taxon>Cellvibrionales</taxon>
        <taxon>Microbulbiferaceae</taxon>
        <taxon>Microbulbifer</taxon>
    </lineage>
</organism>
<proteinExistence type="predicted"/>
<gene>
    <name evidence="1" type="ORF">A3224_11750</name>
</gene>
<evidence type="ECO:0000313" key="1">
    <source>
        <dbReference type="EMBL" id="AMX03155.1"/>
    </source>
</evidence>
<dbReference type="AlphaFoldDB" id="A0A143HN40"/>
<reference evidence="2" key="1">
    <citation type="submission" date="2016-03" db="EMBL/GenBank/DDBJ databases">
        <authorList>
            <person name="Lee Y.-S."/>
            <person name="Choi Y.-L."/>
        </authorList>
    </citation>
    <scope>NUCLEOTIDE SEQUENCE [LARGE SCALE GENOMIC DNA]</scope>
    <source>
        <strain evidence="2">DAU221</strain>
    </source>
</reference>
<dbReference type="STRING" id="252514.A3224_11750"/>
<dbReference type="EMBL" id="CP014864">
    <property type="protein sequence ID" value="AMX03155.1"/>
    <property type="molecule type" value="Genomic_DNA"/>
</dbReference>
<accession>A0A143HN40</accession>
<evidence type="ECO:0000313" key="2">
    <source>
        <dbReference type="Proteomes" id="UP000076077"/>
    </source>
</evidence>
<dbReference type="Proteomes" id="UP000076077">
    <property type="component" value="Chromosome"/>
</dbReference>
<sequence length="124" mass="13320">MEGWWLRGNQGACAMRFGKLSVGVLLALLATFPVTTGGADNGATATASARITLHILPRVQLRQMGVLGTDQLCLNRVPANRYYLSIRDLGSEAREEMRLAGRPGNYCVPMAASVEGKMVVIVAE</sequence>
<keyword evidence="2" id="KW-1185">Reference proteome</keyword>
<name>A0A143HN40_MICTH</name>
<dbReference type="KEGG" id="mthd:A3224_11750"/>